<name>A0A6B0VIT4_9EURY</name>
<proteinExistence type="predicted"/>
<dbReference type="Proteomes" id="UP000434101">
    <property type="component" value="Unassembled WGS sequence"/>
</dbReference>
<comment type="caution">
    <text evidence="1">The sequence shown here is derived from an EMBL/GenBank/DDBJ whole genome shotgun (WGS) entry which is preliminary data.</text>
</comment>
<dbReference type="InterPro" id="IPR058450">
    <property type="entry name" value="DUF8137"/>
</dbReference>
<organism evidence="1 2">
    <name type="scientific">Natronorubrum halalkaliphilum</name>
    <dbReference type="NCBI Taxonomy" id="2691917"/>
    <lineage>
        <taxon>Archaea</taxon>
        <taxon>Methanobacteriati</taxon>
        <taxon>Methanobacteriota</taxon>
        <taxon>Stenosarchaea group</taxon>
        <taxon>Halobacteria</taxon>
        <taxon>Halobacteriales</taxon>
        <taxon>Natrialbaceae</taxon>
        <taxon>Natronorubrum</taxon>
    </lineage>
</organism>
<protein>
    <recommendedName>
        <fullName evidence="3">C2H2-type domain-containing protein</fullName>
    </recommendedName>
</protein>
<accession>A0A6B0VIT4</accession>
<evidence type="ECO:0000313" key="1">
    <source>
        <dbReference type="EMBL" id="MXV60975.1"/>
    </source>
</evidence>
<keyword evidence="2" id="KW-1185">Reference proteome</keyword>
<evidence type="ECO:0008006" key="3">
    <source>
        <dbReference type="Google" id="ProtNLM"/>
    </source>
</evidence>
<dbReference type="Pfam" id="PF26458">
    <property type="entry name" value="DUF8137"/>
    <property type="match status" value="1"/>
</dbReference>
<sequence length="329" mass="37942">MPRQCDTCGETFTTLSRLRLHDCLEAESESQDPRSSFAGFLDSISNSLETDMQRNVQEREKRGLEAASETLKTNLETAAQGDVDAAFRLIARYERELKEYHNAEDYDTYRGILWAFYEPAAEALDEIATREGWEFLADLIDAYPRERTGDDPFVNPIIENAVGRHVVRTRLRDGVAAIPVEALAYLGSFWESIGDVSGEESFTYGWGIGHPEHSVADHLHDVVTTELFWVRGVLPHTFYADQYAAADLLEALLTDERIDYEDRYMLASILATVAHDSTPKIPRYWNLHEERDYQFEWDETVRARLRDAIEAEGFHRRLDEDWTFRDMEI</sequence>
<reference evidence="1 2" key="1">
    <citation type="submission" date="2020-01" db="EMBL/GenBank/DDBJ databases">
        <title>Natronorubrum sp. JWXQ-INN 674 isolated from Inner Mongolia Autonomous Region of China.</title>
        <authorList>
            <person name="Xue Q."/>
        </authorList>
    </citation>
    <scope>NUCLEOTIDE SEQUENCE [LARGE SCALE GENOMIC DNA]</scope>
    <source>
        <strain evidence="1 2">JWXQ-INN-674</strain>
    </source>
</reference>
<evidence type="ECO:0000313" key="2">
    <source>
        <dbReference type="Proteomes" id="UP000434101"/>
    </source>
</evidence>
<dbReference type="AlphaFoldDB" id="A0A6B0VIT4"/>
<gene>
    <name evidence="1" type="ORF">GS429_02645</name>
</gene>
<dbReference type="EMBL" id="WUYX01000013">
    <property type="protein sequence ID" value="MXV60975.1"/>
    <property type="molecule type" value="Genomic_DNA"/>
</dbReference>